<keyword evidence="2" id="KW-1185">Reference proteome</keyword>
<proteinExistence type="predicted"/>
<accession>A0A1T5BX97</accession>
<gene>
    <name evidence="1" type="ORF">SAMN06295920_103353</name>
</gene>
<sequence length="53" mass="6080">MPRRRKADKAELVARLEAVRVTIADMKDAMPTMARELRRSADEALEDIIEAIR</sequence>
<dbReference type="EMBL" id="FUYM01000003">
    <property type="protein sequence ID" value="SKB51759.1"/>
    <property type="molecule type" value="Genomic_DNA"/>
</dbReference>
<evidence type="ECO:0000313" key="1">
    <source>
        <dbReference type="EMBL" id="SKB51759.1"/>
    </source>
</evidence>
<organism evidence="1 2">
    <name type="scientific">Rhizorhabdus histidinilytica</name>
    <dbReference type="NCBI Taxonomy" id="439228"/>
    <lineage>
        <taxon>Bacteria</taxon>
        <taxon>Pseudomonadati</taxon>
        <taxon>Pseudomonadota</taxon>
        <taxon>Alphaproteobacteria</taxon>
        <taxon>Sphingomonadales</taxon>
        <taxon>Sphingomonadaceae</taxon>
        <taxon>Rhizorhabdus</taxon>
    </lineage>
</organism>
<dbReference type="STRING" id="439228.SAMN06295920_103353"/>
<evidence type="ECO:0000313" key="2">
    <source>
        <dbReference type="Proteomes" id="UP000189818"/>
    </source>
</evidence>
<name>A0A1T5BX97_9SPHN</name>
<reference evidence="2" key="1">
    <citation type="submission" date="2017-02" db="EMBL/GenBank/DDBJ databases">
        <authorList>
            <person name="Varghese N."/>
            <person name="Submissions S."/>
        </authorList>
    </citation>
    <scope>NUCLEOTIDE SEQUENCE [LARGE SCALE GENOMIC DNA]</scope>
    <source>
        <strain evidence="2">UM2</strain>
    </source>
</reference>
<dbReference type="Proteomes" id="UP000189818">
    <property type="component" value="Unassembled WGS sequence"/>
</dbReference>
<protein>
    <submittedName>
        <fullName evidence="1">Uncharacterized protein</fullName>
    </submittedName>
</protein>
<dbReference type="AlphaFoldDB" id="A0A1T5BX97"/>